<organism evidence="1 2">
    <name type="scientific">Tomitella cavernea</name>
    <dbReference type="NCBI Taxonomy" id="1387982"/>
    <lineage>
        <taxon>Bacteria</taxon>
        <taxon>Bacillati</taxon>
        <taxon>Actinomycetota</taxon>
        <taxon>Actinomycetes</taxon>
        <taxon>Mycobacteriales</taxon>
        <taxon>Tomitella</taxon>
    </lineage>
</organism>
<accession>A0ABP9CES2</accession>
<proteinExistence type="predicted"/>
<sequence>MAEQAVLEGFNKKNATVAKTGAVRLAGVGVAPSTTIGPYDKSVHRNVGYISPDGIELSFDEESNEFIPWQEVVAIRKDLTKSVKSIKLVLWEISRENIAYFLGVDPAAIVAGQDGEFYFDEAGLPEFAHYQLNLDIIDGIRKVRLIGFDTQVSARGAIKFVNSDLFSLEVTISFFPASATDYPDLAGKTCRWIFGGFDTDASTQPGALEVLTTNLADATTGTAYSRSLTASGGTAPYSWAVTTGTLPDGLTLSSAGEIAGTPTTAGAETFTVTVTDSATTPATATKELTLTVS</sequence>
<comment type="caution">
    <text evidence="1">The sequence shown here is derived from an EMBL/GenBank/DDBJ whole genome shotgun (WGS) entry which is preliminary data.</text>
</comment>
<dbReference type="InterPro" id="IPR015919">
    <property type="entry name" value="Cadherin-like_sf"/>
</dbReference>
<reference evidence="2" key="1">
    <citation type="journal article" date="2019" name="Int. J. Syst. Evol. Microbiol.">
        <title>The Global Catalogue of Microorganisms (GCM) 10K type strain sequencing project: providing services to taxonomists for standard genome sequencing and annotation.</title>
        <authorList>
            <consortium name="The Broad Institute Genomics Platform"/>
            <consortium name="The Broad Institute Genome Sequencing Center for Infectious Disease"/>
            <person name="Wu L."/>
            <person name="Ma J."/>
        </authorList>
    </citation>
    <scope>NUCLEOTIDE SEQUENCE [LARGE SCALE GENOMIC DNA]</scope>
    <source>
        <strain evidence="2">JCM 18542</strain>
    </source>
</reference>
<dbReference type="Pfam" id="PF05345">
    <property type="entry name" value="He_PIG"/>
    <property type="match status" value="1"/>
</dbReference>
<keyword evidence="2" id="KW-1185">Reference proteome</keyword>
<dbReference type="Gene3D" id="2.60.40.10">
    <property type="entry name" value="Immunoglobulins"/>
    <property type="match status" value="1"/>
</dbReference>
<name>A0ABP9CES2_9ACTN</name>
<protein>
    <recommendedName>
        <fullName evidence="3">Major tail protein</fullName>
    </recommendedName>
</protein>
<dbReference type="Proteomes" id="UP001500839">
    <property type="component" value="Unassembled WGS sequence"/>
</dbReference>
<evidence type="ECO:0008006" key="3">
    <source>
        <dbReference type="Google" id="ProtNLM"/>
    </source>
</evidence>
<gene>
    <name evidence="1" type="ORF">GCM10023353_12090</name>
</gene>
<dbReference type="InterPro" id="IPR058154">
    <property type="entry name" value="Bxb1_TTP-like"/>
</dbReference>
<dbReference type="InterPro" id="IPR013783">
    <property type="entry name" value="Ig-like_fold"/>
</dbReference>
<dbReference type="PANTHER" id="PTHR37494">
    <property type="entry name" value="HEMAGGLUTININ"/>
    <property type="match status" value="1"/>
</dbReference>
<evidence type="ECO:0000313" key="2">
    <source>
        <dbReference type="Proteomes" id="UP001500839"/>
    </source>
</evidence>
<dbReference type="PANTHER" id="PTHR37494:SF1">
    <property type="entry name" value="STAPHYLOCOCCUS AUREUS SURFACE PROTEIN A"/>
    <property type="match status" value="1"/>
</dbReference>
<evidence type="ECO:0000313" key="1">
    <source>
        <dbReference type="EMBL" id="GAA4809622.1"/>
    </source>
</evidence>
<dbReference type="SUPFAM" id="SSF49313">
    <property type="entry name" value="Cadherin-like"/>
    <property type="match status" value="1"/>
</dbReference>
<dbReference type="Pfam" id="PF25681">
    <property type="entry name" value="Phage_TTP_17"/>
    <property type="match status" value="1"/>
</dbReference>
<dbReference type="EMBL" id="BAABKQ010000001">
    <property type="protein sequence ID" value="GAA4809622.1"/>
    <property type="molecule type" value="Genomic_DNA"/>
</dbReference>
<dbReference type="RefSeq" id="WP_200170743.1">
    <property type="nucleotide sequence ID" value="NZ_BAABKQ010000001.1"/>
</dbReference>